<dbReference type="EMBL" id="MDHN01000041">
    <property type="protein sequence ID" value="OFC69192.1"/>
    <property type="molecule type" value="Genomic_DNA"/>
</dbReference>
<feature type="chain" id="PRO_5009209464" description="Transporter" evidence="1">
    <location>
        <begin position="21"/>
        <end position="407"/>
    </location>
</feature>
<name>A0A1E7Z6U8_9ALTE</name>
<dbReference type="AlphaFoldDB" id="A0A1E7Z6U8"/>
<gene>
    <name evidence="2" type="ORF">BFC18_20980</name>
</gene>
<evidence type="ECO:0000313" key="3">
    <source>
        <dbReference type="Proteomes" id="UP000175691"/>
    </source>
</evidence>
<accession>A0A1E7Z6U8</accession>
<protein>
    <recommendedName>
        <fullName evidence="4">Transporter</fullName>
    </recommendedName>
</protein>
<comment type="caution">
    <text evidence="2">The sequence shown here is derived from an EMBL/GenBank/DDBJ whole genome shotgun (WGS) entry which is preliminary data.</text>
</comment>
<sequence length="407" mass="45403">MKHRFLGAGLLLALSTSLCAAESTSWSKWAMQTVRQHPTMQAYTHQMTASEYSAAAMARPLYNPSFDSSLEREGDETNFQVGLSSDIDWWDVKQSRTGLGDLMAQQGRLGVTIITNDLLAELMRAQVQAELGEQAYELARLQVRQDLQLLELTRAQLNAGEVNHTEVAMAKAVVGQGMVSENERMQDWLDARQALRALAGEQAMHRPVSEAFWQQVLPGNTPIEVARLPALQQARINWLSAQADADIQLKSNKPVPNIGVGVGRQAGESLVSLNVSVPLQWRNDYSEVNDAAREAALASEQEMHALMRSTKETLDNAALRLNQTKERFLQWQALHEDDLANEVKVLQSRYAQGDLSLSDYQWQVQQLRDGMQAGLTLKANFQLATIEYLHITARLANHISSLNSQEQ</sequence>
<organism evidence="2 3">
    <name type="scientific">Alteromonas confluentis</name>
    <dbReference type="NCBI Taxonomy" id="1656094"/>
    <lineage>
        <taxon>Bacteria</taxon>
        <taxon>Pseudomonadati</taxon>
        <taxon>Pseudomonadota</taxon>
        <taxon>Gammaproteobacteria</taxon>
        <taxon>Alteromonadales</taxon>
        <taxon>Alteromonadaceae</taxon>
        <taxon>Alteromonas/Salinimonas group</taxon>
        <taxon>Alteromonas</taxon>
    </lineage>
</organism>
<dbReference type="GO" id="GO:0015562">
    <property type="term" value="F:efflux transmembrane transporter activity"/>
    <property type="evidence" value="ECO:0007669"/>
    <property type="project" value="InterPro"/>
</dbReference>
<keyword evidence="3" id="KW-1185">Reference proteome</keyword>
<keyword evidence="1" id="KW-0732">Signal</keyword>
<dbReference type="STRING" id="1656094.BFC18_20980"/>
<feature type="signal peptide" evidence="1">
    <location>
        <begin position="1"/>
        <end position="20"/>
    </location>
</feature>
<evidence type="ECO:0008006" key="4">
    <source>
        <dbReference type="Google" id="ProtNLM"/>
    </source>
</evidence>
<evidence type="ECO:0000256" key="1">
    <source>
        <dbReference type="SAM" id="SignalP"/>
    </source>
</evidence>
<reference evidence="2 3" key="1">
    <citation type="submission" date="2016-08" db="EMBL/GenBank/DDBJ databases">
        <authorList>
            <person name="Seilhamer J.J."/>
        </authorList>
    </citation>
    <scope>NUCLEOTIDE SEQUENCE [LARGE SCALE GENOMIC DNA]</scope>
    <source>
        <strain evidence="2 3">KCTC 42603</strain>
    </source>
</reference>
<dbReference type="RefSeq" id="WP_070127425.1">
    <property type="nucleotide sequence ID" value="NZ_MDHN01000041.1"/>
</dbReference>
<dbReference type="OrthoDB" id="5801460at2"/>
<dbReference type="Gene3D" id="1.20.1600.10">
    <property type="entry name" value="Outer membrane efflux proteins (OEP)"/>
    <property type="match status" value="1"/>
</dbReference>
<proteinExistence type="predicted"/>
<evidence type="ECO:0000313" key="2">
    <source>
        <dbReference type="EMBL" id="OFC69192.1"/>
    </source>
</evidence>
<dbReference type="Proteomes" id="UP000175691">
    <property type="component" value="Unassembled WGS sequence"/>
</dbReference>
<dbReference type="SUPFAM" id="SSF56954">
    <property type="entry name" value="Outer membrane efflux proteins (OEP)"/>
    <property type="match status" value="1"/>
</dbReference>